<keyword evidence="1" id="KW-0812">Transmembrane</keyword>
<evidence type="ECO:0000256" key="1">
    <source>
        <dbReference type="SAM" id="Phobius"/>
    </source>
</evidence>
<sequence>MIHRSRVNEWTKARKWMDLSLFFKCLMWLLLLIYMFFLLKIEFGHGHDLEISRSVNWVPMNRINTLFYLSDHRD</sequence>
<feature type="transmembrane region" description="Helical" evidence="1">
    <location>
        <begin position="21"/>
        <end position="39"/>
    </location>
</feature>
<keyword evidence="3" id="KW-1185">Reference proteome</keyword>
<accession>A0ABW5S787</accession>
<reference evidence="3" key="1">
    <citation type="journal article" date="2019" name="Int. J. Syst. Evol. Microbiol.">
        <title>The Global Catalogue of Microorganisms (GCM) 10K type strain sequencing project: providing services to taxonomists for standard genome sequencing and annotation.</title>
        <authorList>
            <consortium name="The Broad Institute Genomics Platform"/>
            <consortium name="The Broad Institute Genome Sequencing Center for Infectious Disease"/>
            <person name="Wu L."/>
            <person name="Ma J."/>
        </authorList>
    </citation>
    <scope>NUCLEOTIDE SEQUENCE [LARGE SCALE GENOMIC DNA]</scope>
    <source>
        <strain evidence="3">TISTR 2466</strain>
    </source>
</reference>
<dbReference type="Proteomes" id="UP001597399">
    <property type="component" value="Unassembled WGS sequence"/>
</dbReference>
<name>A0ABW5S787_9BACL</name>
<protein>
    <submittedName>
        <fullName evidence="2">Uncharacterized protein</fullName>
    </submittedName>
</protein>
<evidence type="ECO:0000313" key="2">
    <source>
        <dbReference type="EMBL" id="MFD2695651.1"/>
    </source>
</evidence>
<proteinExistence type="predicted"/>
<dbReference type="EMBL" id="JBHUMQ010000050">
    <property type="protein sequence ID" value="MFD2695651.1"/>
    <property type="molecule type" value="Genomic_DNA"/>
</dbReference>
<organism evidence="2 3">
    <name type="scientific">Sporolactobacillus shoreicorticis</name>
    <dbReference type="NCBI Taxonomy" id="1923877"/>
    <lineage>
        <taxon>Bacteria</taxon>
        <taxon>Bacillati</taxon>
        <taxon>Bacillota</taxon>
        <taxon>Bacilli</taxon>
        <taxon>Bacillales</taxon>
        <taxon>Sporolactobacillaceae</taxon>
        <taxon>Sporolactobacillus</taxon>
    </lineage>
</organism>
<comment type="caution">
    <text evidence="2">The sequence shown here is derived from an EMBL/GenBank/DDBJ whole genome shotgun (WGS) entry which is preliminary data.</text>
</comment>
<evidence type="ECO:0000313" key="3">
    <source>
        <dbReference type="Proteomes" id="UP001597399"/>
    </source>
</evidence>
<keyword evidence="1" id="KW-0472">Membrane</keyword>
<gene>
    <name evidence="2" type="ORF">ACFSUE_18780</name>
</gene>
<keyword evidence="1" id="KW-1133">Transmembrane helix</keyword>
<dbReference type="RefSeq" id="WP_253062987.1">
    <property type="nucleotide sequence ID" value="NZ_JAMXWM010000017.1"/>
</dbReference>